<name>A0A6G1HZR8_9PEZI</name>
<evidence type="ECO:0000313" key="2">
    <source>
        <dbReference type="Proteomes" id="UP000799640"/>
    </source>
</evidence>
<dbReference type="EMBL" id="ML996693">
    <property type="protein sequence ID" value="KAF2401434.1"/>
    <property type="molecule type" value="Genomic_DNA"/>
</dbReference>
<keyword evidence="2" id="KW-1185">Reference proteome</keyword>
<proteinExistence type="predicted"/>
<evidence type="ECO:0000313" key="1">
    <source>
        <dbReference type="EMBL" id="KAF2401434.1"/>
    </source>
</evidence>
<sequence length="156" mass="17908">MRKADCRNQSEWWGVAEWEQRVSKKTGEHQWRHDWMGEWGTRNEFREENKRRRRGEDKARLSTSSFSLQCRCPGKKTQWCMEGIHHFAIVGYRTGVVEKAAHGTQGGSRRLSCTASSPACSAARRLPCTQWSLQHEAWLLPGQISSSPGSTYAIQQ</sequence>
<dbReference type="Proteomes" id="UP000799640">
    <property type="component" value="Unassembled WGS sequence"/>
</dbReference>
<protein>
    <submittedName>
        <fullName evidence="1">Uncharacterized protein</fullName>
    </submittedName>
</protein>
<reference evidence="1" key="1">
    <citation type="journal article" date="2020" name="Stud. Mycol.">
        <title>101 Dothideomycetes genomes: a test case for predicting lifestyles and emergence of pathogens.</title>
        <authorList>
            <person name="Haridas S."/>
            <person name="Albert R."/>
            <person name="Binder M."/>
            <person name="Bloem J."/>
            <person name="Labutti K."/>
            <person name="Salamov A."/>
            <person name="Andreopoulos B."/>
            <person name="Baker S."/>
            <person name="Barry K."/>
            <person name="Bills G."/>
            <person name="Bluhm B."/>
            <person name="Cannon C."/>
            <person name="Castanera R."/>
            <person name="Culley D."/>
            <person name="Daum C."/>
            <person name="Ezra D."/>
            <person name="Gonzalez J."/>
            <person name="Henrissat B."/>
            <person name="Kuo A."/>
            <person name="Liang C."/>
            <person name="Lipzen A."/>
            <person name="Lutzoni F."/>
            <person name="Magnuson J."/>
            <person name="Mondo S."/>
            <person name="Nolan M."/>
            <person name="Ohm R."/>
            <person name="Pangilinan J."/>
            <person name="Park H.-J."/>
            <person name="Ramirez L."/>
            <person name="Alfaro M."/>
            <person name="Sun H."/>
            <person name="Tritt A."/>
            <person name="Yoshinaga Y."/>
            <person name="Zwiers L.-H."/>
            <person name="Turgeon B."/>
            <person name="Goodwin S."/>
            <person name="Spatafora J."/>
            <person name="Crous P."/>
            <person name="Grigoriev I."/>
        </authorList>
    </citation>
    <scope>NUCLEOTIDE SEQUENCE</scope>
    <source>
        <strain evidence="1">CBS 262.69</strain>
    </source>
</reference>
<dbReference type="AlphaFoldDB" id="A0A6G1HZR8"/>
<gene>
    <name evidence="1" type="ORF">EJ06DRAFT_392137</name>
</gene>
<organism evidence="1 2">
    <name type="scientific">Trichodelitschia bisporula</name>
    <dbReference type="NCBI Taxonomy" id="703511"/>
    <lineage>
        <taxon>Eukaryota</taxon>
        <taxon>Fungi</taxon>
        <taxon>Dikarya</taxon>
        <taxon>Ascomycota</taxon>
        <taxon>Pezizomycotina</taxon>
        <taxon>Dothideomycetes</taxon>
        <taxon>Dothideomycetes incertae sedis</taxon>
        <taxon>Phaeotrichales</taxon>
        <taxon>Phaeotrichaceae</taxon>
        <taxon>Trichodelitschia</taxon>
    </lineage>
</organism>
<accession>A0A6G1HZR8</accession>